<feature type="region of interest" description="Disordered" evidence="1">
    <location>
        <begin position="456"/>
        <end position="511"/>
    </location>
</feature>
<proteinExistence type="predicted"/>
<dbReference type="EMBL" id="PJQD01000055">
    <property type="protein sequence ID" value="POY72240.1"/>
    <property type="molecule type" value="Genomic_DNA"/>
</dbReference>
<evidence type="ECO:0000313" key="2">
    <source>
        <dbReference type="EMBL" id="POY72240.1"/>
    </source>
</evidence>
<dbReference type="AlphaFoldDB" id="A0A2S5B625"/>
<dbReference type="Proteomes" id="UP000237144">
    <property type="component" value="Unassembled WGS sequence"/>
</dbReference>
<gene>
    <name evidence="2" type="ORF">BMF94_4746</name>
</gene>
<accession>A0A2S5B625</accession>
<protein>
    <recommendedName>
        <fullName evidence="4">Proteophosphoglycan ppg4</fullName>
    </recommendedName>
</protein>
<feature type="compositionally biased region" description="Basic and acidic residues" evidence="1">
    <location>
        <begin position="1"/>
        <end position="14"/>
    </location>
</feature>
<organism evidence="2 3">
    <name type="scientific">Rhodotorula taiwanensis</name>
    <dbReference type="NCBI Taxonomy" id="741276"/>
    <lineage>
        <taxon>Eukaryota</taxon>
        <taxon>Fungi</taxon>
        <taxon>Dikarya</taxon>
        <taxon>Basidiomycota</taxon>
        <taxon>Pucciniomycotina</taxon>
        <taxon>Microbotryomycetes</taxon>
        <taxon>Sporidiobolales</taxon>
        <taxon>Sporidiobolaceae</taxon>
        <taxon>Rhodotorula</taxon>
    </lineage>
</organism>
<feature type="region of interest" description="Disordered" evidence="1">
    <location>
        <begin position="1"/>
        <end position="31"/>
    </location>
</feature>
<reference evidence="2 3" key="1">
    <citation type="journal article" date="2018" name="Front. Microbiol.">
        <title>Prospects for Fungal Bioremediation of Acidic Radioactive Waste Sites: Characterization and Genome Sequence of Rhodotorula taiwanensis MD1149.</title>
        <authorList>
            <person name="Tkavc R."/>
            <person name="Matrosova V.Y."/>
            <person name="Grichenko O.E."/>
            <person name="Gostincar C."/>
            <person name="Volpe R.P."/>
            <person name="Klimenkova P."/>
            <person name="Gaidamakova E.K."/>
            <person name="Zhou C.E."/>
            <person name="Stewart B.J."/>
            <person name="Lyman M.G."/>
            <person name="Malfatti S.A."/>
            <person name="Rubinfeld B."/>
            <person name="Courtot M."/>
            <person name="Singh J."/>
            <person name="Dalgard C.L."/>
            <person name="Hamilton T."/>
            <person name="Frey K.G."/>
            <person name="Gunde-Cimerman N."/>
            <person name="Dugan L."/>
            <person name="Daly M.J."/>
        </authorList>
    </citation>
    <scope>NUCLEOTIDE SEQUENCE [LARGE SCALE GENOMIC DNA]</scope>
    <source>
        <strain evidence="2 3">MD1149</strain>
    </source>
</reference>
<keyword evidence="3" id="KW-1185">Reference proteome</keyword>
<name>A0A2S5B625_9BASI</name>
<sequence>MSASADEKALDTAEKPTALSTESPTADEAAPKWVEAYESTLTKLPPALAARLPSSSAAVRSVALAQDKLGGLGDASKQQWETASKYTAAKAAALREAASTKSSEARVEWMKQAWSVTNETQLPLNISLNQVGPLYFEVVAPGDTFERRIPNVWHLLEVRPYTSKATAYNAWSTTWPILCTAGPVVAATSLIAIPIVAVATGGSALAALSAFGSSISAAVSSATAGAVEGVTATAATVTAAAAKASRLPGAGQVKGKLADAAKSMVREQVGKQEVQQRVIRYLTKSGTVTPHTDAYGAKAIGAAGAEAEAATLELEGDVVQTRDSTGKKLDEVDVTGYDMEKVLACETGHSSTDKALTKAFKRLSFKTKFGEFKAQDNPVLRIVGGPELETRPGEPSLFKPNPPPRQILVFHPFLLIRRNDVVAEPISPEEVPPTENESRVIEEAKVVETYAEAEKAVKKTEQGESPGQAVEEALAEAHADGTDLVTPEQAHEGAAPTGEAADAKKGWFGWR</sequence>
<evidence type="ECO:0008006" key="4">
    <source>
        <dbReference type="Google" id="ProtNLM"/>
    </source>
</evidence>
<evidence type="ECO:0000256" key="1">
    <source>
        <dbReference type="SAM" id="MobiDB-lite"/>
    </source>
</evidence>
<evidence type="ECO:0000313" key="3">
    <source>
        <dbReference type="Proteomes" id="UP000237144"/>
    </source>
</evidence>
<dbReference type="OrthoDB" id="3246235at2759"/>
<comment type="caution">
    <text evidence="2">The sequence shown here is derived from an EMBL/GenBank/DDBJ whole genome shotgun (WGS) entry which is preliminary data.</text>
</comment>